<reference evidence="2 3" key="1">
    <citation type="submission" date="2021-06" db="EMBL/GenBank/DDBJ databases">
        <title>Caerostris darwini draft genome.</title>
        <authorList>
            <person name="Kono N."/>
            <person name="Arakawa K."/>
        </authorList>
    </citation>
    <scope>NUCLEOTIDE SEQUENCE [LARGE SCALE GENOMIC DNA]</scope>
</reference>
<organism evidence="2 3">
    <name type="scientific">Caerostris darwini</name>
    <dbReference type="NCBI Taxonomy" id="1538125"/>
    <lineage>
        <taxon>Eukaryota</taxon>
        <taxon>Metazoa</taxon>
        <taxon>Ecdysozoa</taxon>
        <taxon>Arthropoda</taxon>
        <taxon>Chelicerata</taxon>
        <taxon>Arachnida</taxon>
        <taxon>Araneae</taxon>
        <taxon>Araneomorphae</taxon>
        <taxon>Entelegynae</taxon>
        <taxon>Araneoidea</taxon>
        <taxon>Araneidae</taxon>
        <taxon>Caerostris</taxon>
    </lineage>
</organism>
<gene>
    <name evidence="2" type="ORF">CDAR_49801</name>
</gene>
<keyword evidence="3" id="KW-1185">Reference proteome</keyword>
<protein>
    <submittedName>
        <fullName evidence="2">Uncharacterized protein</fullName>
    </submittedName>
</protein>
<name>A0AAV4T2R8_9ARAC</name>
<dbReference type="AlphaFoldDB" id="A0AAV4T2R8"/>
<feature type="region of interest" description="Disordered" evidence="1">
    <location>
        <begin position="81"/>
        <end position="109"/>
    </location>
</feature>
<sequence length="216" mass="24071">MNFEDILRITHSLERVGYLQRRFSGGLDLLASNALMIINLEEIITKHNLLLLKTVTFITSYIATPPSNFKTITQPAKALVNSGESKTPLTPQRGSRVDTKGNYRGPPSPIQFPRELPRLLNEKTFPNSGTLITNFEEIITKPNLLLLKNVTFITSFIVNPIFGFRNNHATRKRPGQFRGPTTHPPLTPAEEAEWTQKVITGDPLANPVSARAAQTS</sequence>
<evidence type="ECO:0000256" key="1">
    <source>
        <dbReference type="SAM" id="MobiDB-lite"/>
    </source>
</evidence>
<proteinExistence type="predicted"/>
<comment type="caution">
    <text evidence="2">The sequence shown here is derived from an EMBL/GenBank/DDBJ whole genome shotgun (WGS) entry which is preliminary data.</text>
</comment>
<evidence type="ECO:0000313" key="2">
    <source>
        <dbReference type="EMBL" id="GIY39756.1"/>
    </source>
</evidence>
<evidence type="ECO:0000313" key="3">
    <source>
        <dbReference type="Proteomes" id="UP001054837"/>
    </source>
</evidence>
<dbReference type="Proteomes" id="UP001054837">
    <property type="component" value="Unassembled WGS sequence"/>
</dbReference>
<accession>A0AAV4T2R8</accession>
<dbReference type="EMBL" id="BPLQ01008837">
    <property type="protein sequence ID" value="GIY39756.1"/>
    <property type="molecule type" value="Genomic_DNA"/>
</dbReference>
<feature type="compositionally biased region" description="Polar residues" evidence="1">
    <location>
        <begin position="82"/>
        <end position="93"/>
    </location>
</feature>